<accession>A0A8J3MYY2</accession>
<keyword evidence="2 5" id="KW-0067">ATP-binding</keyword>
<dbReference type="PROSITE" id="PS50893">
    <property type="entry name" value="ABC_TRANSPORTER_2"/>
    <property type="match status" value="2"/>
</dbReference>
<dbReference type="FunFam" id="3.40.50.300:FF:000011">
    <property type="entry name" value="Putative ABC transporter ATP-binding component"/>
    <property type="match status" value="1"/>
</dbReference>
<protein>
    <submittedName>
        <fullName evidence="5">ABC transporter ATP-binding protein</fullName>
    </submittedName>
</protein>
<sequence>MSFSSNLEVEVYVFMLLTVRNVTKSYGAITVLHNISFVVNAASRIGLVGPNGVGKSTLLRLLVGQEEIESGSVTYGPLVEFGYLPQTTPDFYGNTVQDLILESVGNLKRLEERMHNLEARMATTDPEHLPMLLEEYDNVSTRFQDRGGYDLDYKIDSILDGLRLSYLPRTQAVDTLSGGEKARLGVAALLLRSPDILLLDEPTNHLDFASMSWLETYLANYNGAVLMVSHDRQFLNRAVNAIFEIDEHDHHLKTYEGNYDAYVQVKAAERKKWEEEYERQQEEIQDLRKRIKNAAYQVGHGSRPTRDNDKFVRYFLAQNVDSAISRNVKDAEERLKRIEADPIQRPPELLRVNSQFRAIAMPSQTVLELTHVTKNIGERRLFDDVNLTVSARTRMTLTGANGTGKTTLLKLIMGLEMADAGDIRVTTSAHIGYLPQDSQLDLNKTILETYKQGQVGYEGELIGRLLGYGLFRLEDMHKTVRQLSIGQRRKLEIACLMASQSNILLLDEPTNYISLDVLEAFEAAIIDFPGPVIAISHDRWFIERFGGEIWEISHGHVEKHDDIPTTSRQTN</sequence>
<keyword evidence="1" id="KW-0547">Nucleotide-binding</keyword>
<gene>
    <name evidence="5" type="ORF">KSF_013750</name>
</gene>
<dbReference type="PROSITE" id="PS00211">
    <property type="entry name" value="ABC_TRANSPORTER_1"/>
    <property type="match status" value="1"/>
</dbReference>
<dbReference type="Pfam" id="PF12848">
    <property type="entry name" value="ABC_tran_Xtn"/>
    <property type="match status" value="1"/>
</dbReference>
<dbReference type="GO" id="GO:0005524">
    <property type="term" value="F:ATP binding"/>
    <property type="evidence" value="ECO:0007669"/>
    <property type="project" value="UniProtKB-KW"/>
</dbReference>
<feature type="coiled-coil region" evidence="3">
    <location>
        <begin position="263"/>
        <end position="297"/>
    </location>
</feature>
<evidence type="ECO:0000256" key="3">
    <source>
        <dbReference type="SAM" id="Coils"/>
    </source>
</evidence>
<dbReference type="Proteomes" id="UP000597444">
    <property type="component" value="Unassembled WGS sequence"/>
</dbReference>
<dbReference type="SMART" id="SM00382">
    <property type="entry name" value="AAA"/>
    <property type="match status" value="2"/>
</dbReference>
<dbReference type="GO" id="GO:0016887">
    <property type="term" value="F:ATP hydrolysis activity"/>
    <property type="evidence" value="ECO:0007669"/>
    <property type="project" value="InterPro"/>
</dbReference>
<feature type="domain" description="ABC transporter" evidence="4">
    <location>
        <begin position="367"/>
        <end position="570"/>
    </location>
</feature>
<dbReference type="SUPFAM" id="SSF52540">
    <property type="entry name" value="P-loop containing nucleoside triphosphate hydrolases"/>
    <property type="match status" value="2"/>
</dbReference>
<dbReference type="AlphaFoldDB" id="A0A8J3MYY2"/>
<dbReference type="InterPro" id="IPR003593">
    <property type="entry name" value="AAA+_ATPase"/>
</dbReference>
<proteinExistence type="predicted"/>
<dbReference type="PANTHER" id="PTHR42855:SF2">
    <property type="entry name" value="DRUG RESISTANCE ABC TRANSPORTER,ATP-BINDING PROTEIN"/>
    <property type="match status" value="1"/>
</dbReference>
<dbReference type="InterPro" id="IPR051309">
    <property type="entry name" value="ABCF_ATPase"/>
</dbReference>
<evidence type="ECO:0000313" key="6">
    <source>
        <dbReference type="Proteomes" id="UP000597444"/>
    </source>
</evidence>
<dbReference type="PANTHER" id="PTHR42855">
    <property type="entry name" value="ABC TRANSPORTER ATP-BINDING SUBUNIT"/>
    <property type="match status" value="1"/>
</dbReference>
<organism evidence="5 6">
    <name type="scientific">Reticulibacter mediterranei</name>
    <dbReference type="NCBI Taxonomy" id="2778369"/>
    <lineage>
        <taxon>Bacteria</taxon>
        <taxon>Bacillati</taxon>
        <taxon>Chloroflexota</taxon>
        <taxon>Ktedonobacteria</taxon>
        <taxon>Ktedonobacterales</taxon>
        <taxon>Reticulibacteraceae</taxon>
        <taxon>Reticulibacter</taxon>
    </lineage>
</organism>
<keyword evidence="3" id="KW-0175">Coiled coil</keyword>
<keyword evidence="6" id="KW-1185">Reference proteome</keyword>
<name>A0A8J3MYY2_9CHLR</name>
<dbReference type="InterPro" id="IPR017871">
    <property type="entry name" value="ABC_transporter-like_CS"/>
</dbReference>
<dbReference type="InterPro" id="IPR003439">
    <property type="entry name" value="ABC_transporter-like_ATP-bd"/>
</dbReference>
<evidence type="ECO:0000256" key="2">
    <source>
        <dbReference type="ARBA" id="ARBA00022840"/>
    </source>
</evidence>
<dbReference type="InterPro" id="IPR032781">
    <property type="entry name" value="ABC_tran_Xtn"/>
</dbReference>
<dbReference type="InterPro" id="IPR027417">
    <property type="entry name" value="P-loop_NTPase"/>
</dbReference>
<dbReference type="Gene3D" id="3.40.50.300">
    <property type="entry name" value="P-loop containing nucleotide triphosphate hydrolases"/>
    <property type="match status" value="2"/>
</dbReference>
<evidence type="ECO:0000256" key="1">
    <source>
        <dbReference type="ARBA" id="ARBA00022741"/>
    </source>
</evidence>
<dbReference type="Pfam" id="PF00005">
    <property type="entry name" value="ABC_tran"/>
    <property type="match status" value="2"/>
</dbReference>
<dbReference type="CDD" id="cd03221">
    <property type="entry name" value="ABCF_EF-3"/>
    <property type="match status" value="2"/>
</dbReference>
<dbReference type="EMBL" id="BNJK01000001">
    <property type="protein sequence ID" value="GHO91327.1"/>
    <property type="molecule type" value="Genomic_DNA"/>
</dbReference>
<evidence type="ECO:0000259" key="4">
    <source>
        <dbReference type="PROSITE" id="PS50893"/>
    </source>
</evidence>
<reference evidence="5" key="1">
    <citation type="submission" date="2020-10" db="EMBL/GenBank/DDBJ databases">
        <title>Taxonomic study of unclassified bacteria belonging to the class Ktedonobacteria.</title>
        <authorList>
            <person name="Yabe S."/>
            <person name="Wang C.M."/>
            <person name="Zheng Y."/>
            <person name="Sakai Y."/>
            <person name="Cavaletti L."/>
            <person name="Monciardini P."/>
            <person name="Donadio S."/>
        </authorList>
    </citation>
    <scope>NUCLEOTIDE SEQUENCE</scope>
    <source>
        <strain evidence="5">ID150040</strain>
    </source>
</reference>
<evidence type="ECO:0000313" key="5">
    <source>
        <dbReference type="EMBL" id="GHO91327.1"/>
    </source>
</evidence>
<feature type="domain" description="ABC transporter" evidence="4">
    <location>
        <begin position="17"/>
        <end position="281"/>
    </location>
</feature>
<comment type="caution">
    <text evidence="5">The sequence shown here is derived from an EMBL/GenBank/DDBJ whole genome shotgun (WGS) entry which is preliminary data.</text>
</comment>
<dbReference type="NCBIfam" id="NF000355">
    <property type="entry name" value="ribo_prot_ABC_F"/>
    <property type="match status" value="1"/>
</dbReference>